<dbReference type="Gene3D" id="2.40.50.100">
    <property type="match status" value="1"/>
</dbReference>
<comment type="similarity">
    <text evidence="1">Belongs to the membrane fusion protein (MFP) (TC 8.A.1) family.</text>
</comment>
<gene>
    <name evidence="6" type="ORF">ACFQZW_09495</name>
</gene>
<reference evidence="7" key="1">
    <citation type="journal article" date="2019" name="Int. J. Syst. Evol. Microbiol.">
        <title>The Global Catalogue of Microorganisms (GCM) 10K type strain sequencing project: providing services to taxonomists for standard genome sequencing and annotation.</title>
        <authorList>
            <consortium name="The Broad Institute Genomics Platform"/>
            <consortium name="The Broad Institute Genome Sequencing Center for Infectious Disease"/>
            <person name="Wu L."/>
            <person name="Ma J."/>
        </authorList>
    </citation>
    <scope>NUCLEOTIDE SEQUENCE [LARGE SCALE GENOMIC DNA]</scope>
    <source>
        <strain evidence="7">CCUG 60022</strain>
    </source>
</reference>
<evidence type="ECO:0000313" key="7">
    <source>
        <dbReference type="Proteomes" id="UP001597032"/>
    </source>
</evidence>
<evidence type="ECO:0000256" key="3">
    <source>
        <dbReference type="SAM" id="SignalP"/>
    </source>
</evidence>
<feature type="domain" description="CusB-like beta-barrel" evidence="5">
    <location>
        <begin position="234"/>
        <end position="306"/>
    </location>
</feature>
<proteinExistence type="inferred from homology"/>
<keyword evidence="7" id="KW-1185">Reference proteome</keyword>
<dbReference type="NCBIfam" id="TIGR01730">
    <property type="entry name" value="RND_mfp"/>
    <property type="match status" value="1"/>
</dbReference>
<organism evidence="6 7">
    <name type="scientific">Lutibacter aestuarii</name>
    <dbReference type="NCBI Taxonomy" id="861111"/>
    <lineage>
        <taxon>Bacteria</taxon>
        <taxon>Pseudomonadati</taxon>
        <taxon>Bacteroidota</taxon>
        <taxon>Flavobacteriia</taxon>
        <taxon>Flavobacteriales</taxon>
        <taxon>Flavobacteriaceae</taxon>
        <taxon>Lutibacter</taxon>
    </lineage>
</organism>
<dbReference type="PROSITE" id="PS51257">
    <property type="entry name" value="PROKAR_LIPOPROTEIN"/>
    <property type="match status" value="1"/>
</dbReference>
<protein>
    <submittedName>
        <fullName evidence="6">Efflux RND transporter periplasmic adaptor subunit</fullName>
    </submittedName>
</protein>
<evidence type="ECO:0000256" key="1">
    <source>
        <dbReference type="ARBA" id="ARBA00009477"/>
    </source>
</evidence>
<dbReference type="EMBL" id="JBHTIC010000008">
    <property type="protein sequence ID" value="MFD0762314.1"/>
    <property type="molecule type" value="Genomic_DNA"/>
</dbReference>
<dbReference type="Gene3D" id="2.40.420.20">
    <property type="match status" value="1"/>
</dbReference>
<dbReference type="InterPro" id="IPR058792">
    <property type="entry name" value="Beta-barrel_RND_2"/>
</dbReference>
<keyword evidence="3" id="KW-0732">Signal</keyword>
<dbReference type="Gene3D" id="1.10.287.470">
    <property type="entry name" value="Helix hairpin bin"/>
    <property type="match status" value="1"/>
</dbReference>
<dbReference type="InterPro" id="IPR006143">
    <property type="entry name" value="RND_pump_MFP"/>
</dbReference>
<dbReference type="SUPFAM" id="SSF111369">
    <property type="entry name" value="HlyD-like secretion proteins"/>
    <property type="match status" value="1"/>
</dbReference>
<dbReference type="Pfam" id="PF25954">
    <property type="entry name" value="Beta-barrel_RND_2"/>
    <property type="match status" value="1"/>
</dbReference>
<evidence type="ECO:0000259" key="4">
    <source>
        <dbReference type="Pfam" id="PF25893"/>
    </source>
</evidence>
<comment type="caution">
    <text evidence="6">The sequence shown here is derived from an EMBL/GenBank/DDBJ whole genome shotgun (WGS) entry which is preliminary data.</text>
</comment>
<keyword evidence="2" id="KW-0813">Transport</keyword>
<dbReference type="InterPro" id="IPR051909">
    <property type="entry name" value="MFP_Cation_Efflux"/>
</dbReference>
<feature type="signal peptide" evidence="3">
    <location>
        <begin position="1"/>
        <end position="26"/>
    </location>
</feature>
<dbReference type="Gene3D" id="2.40.30.170">
    <property type="match status" value="1"/>
</dbReference>
<dbReference type="Proteomes" id="UP001597032">
    <property type="component" value="Unassembled WGS sequence"/>
</dbReference>
<accession>A0ABW2ZBJ1</accession>
<dbReference type="InterPro" id="IPR058648">
    <property type="entry name" value="HH_CzcB-like"/>
</dbReference>
<name>A0ABW2ZBJ1_9FLAO</name>
<evidence type="ECO:0000313" key="6">
    <source>
        <dbReference type="EMBL" id="MFD0762314.1"/>
    </source>
</evidence>
<sequence>MKTLKQYILLIIVTVIAMSSCNSSQKDEKVTVNEQINEPEFITISEAQFESSNMEMGNLSKQNFSEGIITNGFIDVPPASKAKVSAIMEGFIKKSPLLIGDKVKKGQLLLTLENPDFIEIQQNYLEVFEKLKYLKNEYERQKTLYEEKISSQKNYLKAESDYKSSVAHLNSLEQKLRMMNINITNVKAGNFTSEISIFAPISGSITKVNASVGKFMNASDVILEVVNIEHKHVELIVFEKDVLKVKEGQQIKFKTPENSEKIYNAEVHLIGTAIDEMKRTTKVHGHLEDESEPFLVGMFVEAEIVTDSKEKLALPTSSLLEEDGNHYVLALNSQDNGNYNFEKVKVKIGAKNEDWFEIIDDEKLMVNKQILIKGAFIPLEEGGGGHSH</sequence>
<feature type="chain" id="PRO_5046479224" evidence="3">
    <location>
        <begin position="27"/>
        <end position="388"/>
    </location>
</feature>
<feature type="domain" description="CzcB-like alpha-helical hairpin" evidence="4">
    <location>
        <begin position="120"/>
        <end position="177"/>
    </location>
</feature>
<dbReference type="RefSeq" id="WP_372801241.1">
    <property type="nucleotide sequence ID" value="NZ_JBHTIC010000008.1"/>
</dbReference>
<dbReference type="PANTHER" id="PTHR30097:SF4">
    <property type="entry name" value="SLR6042 PROTEIN"/>
    <property type="match status" value="1"/>
</dbReference>
<dbReference type="Pfam" id="PF25893">
    <property type="entry name" value="HH_CzcB"/>
    <property type="match status" value="1"/>
</dbReference>
<dbReference type="PANTHER" id="PTHR30097">
    <property type="entry name" value="CATION EFFLUX SYSTEM PROTEIN CUSB"/>
    <property type="match status" value="1"/>
</dbReference>
<evidence type="ECO:0000259" key="5">
    <source>
        <dbReference type="Pfam" id="PF25954"/>
    </source>
</evidence>
<evidence type="ECO:0000256" key="2">
    <source>
        <dbReference type="ARBA" id="ARBA00022448"/>
    </source>
</evidence>